<dbReference type="AlphaFoldDB" id="A0AAD1X9M2"/>
<protein>
    <submittedName>
        <fullName evidence="1">Uncharacterized protein</fullName>
    </submittedName>
</protein>
<gene>
    <name evidence="1" type="ORF">ECRASSUSDP1_LOCUS9550</name>
</gene>
<evidence type="ECO:0000313" key="1">
    <source>
        <dbReference type="EMBL" id="CAI2368259.1"/>
    </source>
</evidence>
<organism evidence="1 2">
    <name type="scientific">Euplotes crassus</name>
    <dbReference type="NCBI Taxonomy" id="5936"/>
    <lineage>
        <taxon>Eukaryota</taxon>
        <taxon>Sar</taxon>
        <taxon>Alveolata</taxon>
        <taxon>Ciliophora</taxon>
        <taxon>Intramacronucleata</taxon>
        <taxon>Spirotrichea</taxon>
        <taxon>Hypotrichia</taxon>
        <taxon>Euplotida</taxon>
        <taxon>Euplotidae</taxon>
        <taxon>Moneuplotes</taxon>
    </lineage>
</organism>
<name>A0AAD1X9M2_EUPCR</name>
<evidence type="ECO:0000313" key="2">
    <source>
        <dbReference type="Proteomes" id="UP001295684"/>
    </source>
</evidence>
<reference evidence="1" key="1">
    <citation type="submission" date="2023-07" db="EMBL/GenBank/DDBJ databases">
        <authorList>
            <consortium name="AG Swart"/>
            <person name="Singh M."/>
            <person name="Singh A."/>
            <person name="Seah K."/>
            <person name="Emmerich C."/>
        </authorList>
    </citation>
    <scope>NUCLEOTIDE SEQUENCE</scope>
    <source>
        <strain evidence="1">DP1</strain>
    </source>
</reference>
<keyword evidence="2" id="KW-1185">Reference proteome</keyword>
<dbReference type="Proteomes" id="UP001295684">
    <property type="component" value="Unassembled WGS sequence"/>
</dbReference>
<accession>A0AAD1X9M2</accession>
<dbReference type="EMBL" id="CAMPGE010009392">
    <property type="protein sequence ID" value="CAI2368259.1"/>
    <property type="molecule type" value="Genomic_DNA"/>
</dbReference>
<proteinExistence type="predicted"/>
<comment type="caution">
    <text evidence="1">The sequence shown here is derived from an EMBL/GenBank/DDBJ whole genome shotgun (WGS) entry which is preliminary data.</text>
</comment>
<sequence>MRIRHKNGTFPRIKIEQSTILLYIHMNPKFYFISLKRLLIRSPNVRFCRPHSPLQNHQFGCILVILNEVLAPFWLSKPAQKPRCVHLKSISVSI</sequence>